<dbReference type="InterPro" id="IPR022398">
    <property type="entry name" value="Peptidase_S8_His-AS"/>
</dbReference>
<sequence length="484" mass="50247">MSRSSRTRRLSAGLAVAALALTTAGAATAAQATPFAPSTSTAAAAEPGLLMNYVVNTKATKPHVKRVEQAVKAAGGTVVASYDQLGVVIAQSTNPDFRTDVRQGRNGREVQSVGATRTAAVSEGPVGTAAKAAAKGLNAGESTVVPDPDEAKQWDMVQIKADQAHQVTDGSKRVLVGVTDSGVDDQHPDLKPNFDAKNSVNCTGNGVADRTPGGWRPTTSDHGTHVAGTIAAARNGVGIVGVAPGVRIASVKVVNDDGYIYPEYAICGFVWAAEHHMDVTNHSYFIDPWQFWCDDDGDQGAVQEAVRRAMNYQTKKGVLSVAAAGNSNYDLANKTTDTSSPNDSTAVTRNITNDCLDIPTELPGVITVASTTQARIKSSFSNFGLGKIDVAAPGSSILSTLPGGGYGTKSGTSMASPHVAGVAALMKSAHPWWGPRDLEKALQRQADDTACPTTPDARCTGTTANNAFFGEGIADALDAVTRIR</sequence>
<feature type="signal peptide" evidence="6">
    <location>
        <begin position="1"/>
        <end position="29"/>
    </location>
</feature>
<evidence type="ECO:0000256" key="2">
    <source>
        <dbReference type="ARBA" id="ARBA00022670"/>
    </source>
</evidence>
<comment type="similarity">
    <text evidence="1 5">Belongs to the peptidase S8 family.</text>
</comment>
<dbReference type="PANTHER" id="PTHR43806:SF11">
    <property type="entry name" value="CEREVISIN-RELATED"/>
    <property type="match status" value="1"/>
</dbReference>
<keyword evidence="9" id="KW-1185">Reference proteome</keyword>
<keyword evidence="2 5" id="KW-0645">Protease</keyword>
<organism evidence="8 9">
    <name type="scientific">Kribbella lupini</name>
    <dbReference type="NCBI Taxonomy" id="291602"/>
    <lineage>
        <taxon>Bacteria</taxon>
        <taxon>Bacillati</taxon>
        <taxon>Actinomycetota</taxon>
        <taxon>Actinomycetes</taxon>
        <taxon>Propionibacteriales</taxon>
        <taxon>Kribbellaceae</taxon>
        <taxon>Kribbella</taxon>
    </lineage>
</organism>
<feature type="active site" description="Charge relay system" evidence="5">
    <location>
        <position position="413"/>
    </location>
</feature>
<dbReference type="InterPro" id="IPR000209">
    <property type="entry name" value="Peptidase_S8/S53_dom"/>
</dbReference>
<evidence type="ECO:0000256" key="6">
    <source>
        <dbReference type="SAM" id="SignalP"/>
    </source>
</evidence>
<dbReference type="PROSITE" id="PS51892">
    <property type="entry name" value="SUBTILASE"/>
    <property type="match status" value="1"/>
</dbReference>
<dbReference type="SUPFAM" id="SSF52743">
    <property type="entry name" value="Subtilisin-like"/>
    <property type="match status" value="1"/>
</dbReference>
<dbReference type="InterPro" id="IPR015500">
    <property type="entry name" value="Peptidase_S8_subtilisin-rel"/>
</dbReference>
<accession>A0ABN2BK63</accession>
<evidence type="ECO:0000256" key="1">
    <source>
        <dbReference type="ARBA" id="ARBA00011073"/>
    </source>
</evidence>
<keyword evidence="6" id="KW-0732">Signal</keyword>
<dbReference type="RefSeq" id="WP_344178220.1">
    <property type="nucleotide sequence ID" value="NZ_BAAANC010000002.1"/>
</dbReference>
<dbReference type="InterPro" id="IPR023828">
    <property type="entry name" value="Peptidase_S8_Ser-AS"/>
</dbReference>
<reference evidence="8 9" key="1">
    <citation type="journal article" date="2019" name="Int. J. Syst. Evol. Microbiol.">
        <title>The Global Catalogue of Microorganisms (GCM) 10K type strain sequencing project: providing services to taxonomists for standard genome sequencing and annotation.</title>
        <authorList>
            <consortium name="The Broad Institute Genomics Platform"/>
            <consortium name="The Broad Institute Genome Sequencing Center for Infectious Disease"/>
            <person name="Wu L."/>
            <person name="Ma J."/>
        </authorList>
    </citation>
    <scope>NUCLEOTIDE SEQUENCE [LARGE SCALE GENOMIC DNA]</scope>
    <source>
        <strain evidence="8 9">JCM 14303</strain>
    </source>
</reference>
<feature type="active site" description="Charge relay system" evidence="5">
    <location>
        <position position="180"/>
    </location>
</feature>
<feature type="domain" description="Peptidase S8/S53" evidence="7">
    <location>
        <begin position="172"/>
        <end position="453"/>
    </location>
</feature>
<feature type="chain" id="PRO_5045549267" evidence="6">
    <location>
        <begin position="30"/>
        <end position="484"/>
    </location>
</feature>
<dbReference type="PANTHER" id="PTHR43806">
    <property type="entry name" value="PEPTIDASE S8"/>
    <property type="match status" value="1"/>
</dbReference>
<comment type="caution">
    <text evidence="8">The sequence shown here is derived from an EMBL/GenBank/DDBJ whole genome shotgun (WGS) entry which is preliminary data.</text>
</comment>
<dbReference type="PROSITE" id="PS00137">
    <property type="entry name" value="SUBTILASE_HIS"/>
    <property type="match status" value="1"/>
</dbReference>
<dbReference type="InterPro" id="IPR036852">
    <property type="entry name" value="Peptidase_S8/S53_dom_sf"/>
</dbReference>
<dbReference type="InterPro" id="IPR050131">
    <property type="entry name" value="Peptidase_S8_subtilisin-like"/>
</dbReference>
<dbReference type="PROSITE" id="PS51318">
    <property type="entry name" value="TAT"/>
    <property type="match status" value="1"/>
</dbReference>
<name>A0ABN2BK63_9ACTN</name>
<dbReference type="Pfam" id="PF00082">
    <property type="entry name" value="Peptidase_S8"/>
    <property type="match status" value="1"/>
</dbReference>
<dbReference type="Gene3D" id="3.40.50.200">
    <property type="entry name" value="Peptidase S8/S53 domain"/>
    <property type="match status" value="1"/>
</dbReference>
<dbReference type="PROSITE" id="PS00138">
    <property type="entry name" value="SUBTILASE_SER"/>
    <property type="match status" value="1"/>
</dbReference>
<evidence type="ECO:0000256" key="4">
    <source>
        <dbReference type="ARBA" id="ARBA00022825"/>
    </source>
</evidence>
<keyword evidence="4 5" id="KW-0720">Serine protease</keyword>
<proteinExistence type="inferred from homology"/>
<evidence type="ECO:0000256" key="5">
    <source>
        <dbReference type="PROSITE-ProRule" id="PRU01240"/>
    </source>
</evidence>
<protein>
    <submittedName>
        <fullName evidence="8">S8 family serine peptidase</fullName>
    </submittedName>
</protein>
<feature type="active site" description="Charge relay system" evidence="5">
    <location>
        <position position="222"/>
    </location>
</feature>
<dbReference type="Proteomes" id="UP001500363">
    <property type="component" value="Unassembled WGS sequence"/>
</dbReference>
<keyword evidence="3 5" id="KW-0378">Hydrolase</keyword>
<dbReference type="EMBL" id="BAAANC010000002">
    <property type="protein sequence ID" value="GAA1541541.1"/>
    <property type="molecule type" value="Genomic_DNA"/>
</dbReference>
<evidence type="ECO:0000313" key="9">
    <source>
        <dbReference type="Proteomes" id="UP001500363"/>
    </source>
</evidence>
<evidence type="ECO:0000313" key="8">
    <source>
        <dbReference type="EMBL" id="GAA1541541.1"/>
    </source>
</evidence>
<gene>
    <name evidence="8" type="ORF">GCM10009741_50720</name>
</gene>
<dbReference type="PRINTS" id="PR00723">
    <property type="entry name" value="SUBTILISIN"/>
</dbReference>
<evidence type="ECO:0000256" key="3">
    <source>
        <dbReference type="ARBA" id="ARBA00022801"/>
    </source>
</evidence>
<dbReference type="InterPro" id="IPR006311">
    <property type="entry name" value="TAT_signal"/>
</dbReference>
<evidence type="ECO:0000259" key="7">
    <source>
        <dbReference type="Pfam" id="PF00082"/>
    </source>
</evidence>